<dbReference type="GO" id="GO:0008168">
    <property type="term" value="F:methyltransferase activity"/>
    <property type="evidence" value="ECO:0007669"/>
    <property type="project" value="UniProtKB-KW"/>
</dbReference>
<sequence length="232" mass="26250">MADQLFEEWRVYEKLLIHDYMDHRAFFGRLAGEIDNRFDRPVRILDLGCGDLKPIRPLLAEARPDQYVGIDESEVALAIARDRLDEDETAGRLIRGDLRKVLTELDGPFDVIVASFSLHHLADPLEKQAVYADCASLLAADGFLAVIDVFCEPEESRDAYLDRWIRHADARYAQLEPAEKQFLFEHVRARDYPVSVVQCRALGEAAGLPGFAVLLEDAPRLNRLVTLSRADS</sequence>
<feature type="domain" description="Methyltransferase" evidence="3">
    <location>
        <begin position="44"/>
        <end position="142"/>
    </location>
</feature>
<dbReference type="SUPFAM" id="SSF53335">
    <property type="entry name" value="S-adenosyl-L-methionine-dependent methyltransferases"/>
    <property type="match status" value="1"/>
</dbReference>
<evidence type="ECO:0000256" key="1">
    <source>
        <dbReference type="ARBA" id="ARBA00022603"/>
    </source>
</evidence>
<evidence type="ECO:0000259" key="3">
    <source>
        <dbReference type="Pfam" id="PF13649"/>
    </source>
</evidence>
<evidence type="ECO:0000256" key="2">
    <source>
        <dbReference type="ARBA" id="ARBA00022679"/>
    </source>
</evidence>
<name>A0AAW9RBR8_9GAMM</name>
<comment type="caution">
    <text evidence="4">The sequence shown here is derived from an EMBL/GenBank/DDBJ whole genome shotgun (WGS) entry which is preliminary data.</text>
</comment>
<keyword evidence="5" id="KW-1185">Reference proteome</keyword>
<dbReference type="Pfam" id="PF13649">
    <property type="entry name" value="Methyltransf_25"/>
    <property type="match status" value="1"/>
</dbReference>
<dbReference type="PANTHER" id="PTHR43861:SF1">
    <property type="entry name" value="TRANS-ACONITATE 2-METHYLTRANSFERASE"/>
    <property type="match status" value="1"/>
</dbReference>
<evidence type="ECO:0000313" key="4">
    <source>
        <dbReference type="EMBL" id="MEJ8569245.1"/>
    </source>
</evidence>
<accession>A0AAW9RBR8</accession>
<protein>
    <submittedName>
        <fullName evidence="4">Class I SAM-dependent methyltransferase</fullName>
        <ecNumber evidence="4">2.1.-.-</ecNumber>
    </submittedName>
</protein>
<dbReference type="AlphaFoldDB" id="A0AAW9RBR8"/>
<dbReference type="Proteomes" id="UP001359886">
    <property type="component" value="Unassembled WGS sequence"/>
</dbReference>
<dbReference type="PANTHER" id="PTHR43861">
    <property type="entry name" value="TRANS-ACONITATE 2-METHYLTRANSFERASE-RELATED"/>
    <property type="match status" value="1"/>
</dbReference>
<organism evidence="4 5">
    <name type="scientific">Elongatibacter sediminis</name>
    <dbReference type="NCBI Taxonomy" id="3119006"/>
    <lineage>
        <taxon>Bacteria</taxon>
        <taxon>Pseudomonadati</taxon>
        <taxon>Pseudomonadota</taxon>
        <taxon>Gammaproteobacteria</taxon>
        <taxon>Chromatiales</taxon>
        <taxon>Wenzhouxiangellaceae</taxon>
        <taxon>Elongatibacter</taxon>
    </lineage>
</organism>
<dbReference type="RefSeq" id="WP_354696570.1">
    <property type="nucleotide sequence ID" value="NZ_JAZHOG010000012.1"/>
</dbReference>
<evidence type="ECO:0000313" key="5">
    <source>
        <dbReference type="Proteomes" id="UP001359886"/>
    </source>
</evidence>
<keyword evidence="1 4" id="KW-0489">Methyltransferase</keyword>
<dbReference type="InterPro" id="IPR029063">
    <property type="entry name" value="SAM-dependent_MTases_sf"/>
</dbReference>
<keyword evidence="2 4" id="KW-0808">Transferase</keyword>
<dbReference type="EC" id="2.1.-.-" evidence="4"/>
<dbReference type="CDD" id="cd02440">
    <property type="entry name" value="AdoMet_MTases"/>
    <property type="match status" value="1"/>
</dbReference>
<proteinExistence type="predicted"/>
<dbReference type="Gene3D" id="3.40.50.150">
    <property type="entry name" value="Vaccinia Virus protein VP39"/>
    <property type="match status" value="1"/>
</dbReference>
<dbReference type="GO" id="GO:0032259">
    <property type="term" value="P:methylation"/>
    <property type="evidence" value="ECO:0007669"/>
    <property type="project" value="UniProtKB-KW"/>
</dbReference>
<gene>
    <name evidence="4" type="ORF">V3330_16560</name>
</gene>
<dbReference type="InterPro" id="IPR041698">
    <property type="entry name" value="Methyltransf_25"/>
</dbReference>
<reference evidence="4 5" key="1">
    <citation type="submission" date="2024-02" db="EMBL/GenBank/DDBJ databases">
        <title>A novel Wenzhouxiangellaceae bacterium, isolated from coastal sediments.</title>
        <authorList>
            <person name="Du Z.-J."/>
            <person name="Ye Y.-Q."/>
            <person name="Zhang X.-Y."/>
        </authorList>
    </citation>
    <scope>NUCLEOTIDE SEQUENCE [LARGE SCALE GENOMIC DNA]</scope>
    <source>
        <strain evidence="4 5">CH-27</strain>
    </source>
</reference>
<dbReference type="EMBL" id="JAZHOG010000012">
    <property type="protein sequence ID" value="MEJ8569245.1"/>
    <property type="molecule type" value="Genomic_DNA"/>
</dbReference>